<dbReference type="EMBL" id="MU001495">
    <property type="protein sequence ID" value="KAF2449018.1"/>
    <property type="molecule type" value="Genomic_DNA"/>
</dbReference>
<comment type="caution">
    <text evidence="4">The sequence shown here is derived from an EMBL/GenBank/DDBJ whole genome shotgun (WGS) entry which is preliminary data.</text>
</comment>
<evidence type="ECO:0000313" key="4">
    <source>
        <dbReference type="EMBL" id="KAF2449018.1"/>
    </source>
</evidence>
<accession>A0A9P4UGX9</accession>
<feature type="signal peptide" evidence="1">
    <location>
        <begin position="1"/>
        <end position="21"/>
    </location>
</feature>
<dbReference type="PANTHER" id="PTHR22935">
    <property type="entry name" value="PENICILLIN-BINDING PROTEIN"/>
    <property type="match status" value="1"/>
</dbReference>
<dbReference type="OrthoDB" id="10250282at2759"/>
<evidence type="ECO:0000256" key="1">
    <source>
        <dbReference type="SAM" id="SignalP"/>
    </source>
</evidence>
<dbReference type="AlphaFoldDB" id="A0A9P4UGX9"/>
<dbReference type="Pfam" id="PF26335">
    <property type="entry name" value="ARB_00930_C"/>
    <property type="match status" value="1"/>
</dbReference>
<evidence type="ECO:0000259" key="2">
    <source>
        <dbReference type="Pfam" id="PF00144"/>
    </source>
</evidence>
<dbReference type="SUPFAM" id="SSF56601">
    <property type="entry name" value="beta-lactamase/transpeptidase-like"/>
    <property type="match status" value="1"/>
</dbReference>
<dbReference type="PANTHER" id="PTHR22935:SF97">
    <property type="entry name" value="BETA-LACTAMASE-RELATED DOMAIN-CONTAINING PROTEIN"/>
    <property type="match status" value="1"/>
</dbReference>
<feature type="chain" id="PRO_5040267316" evidence="1">
    <location>
        <begin position="22"/>
        <end position="557"/>
    </location>
</feature>
<feature type="domain" description="Beta-lactamase-related" evidence="2">
    <location>
        <begin position="110"/>
        <end position="389"/>
    </location>
</feature>
<dbReference type="InterPro" id="IPR058664">
    <property type="entry name" value="ARB_00930-like_C"/>
</dbReference>
<protein>
    <submittedName>
        <fullName evidence="4">Beta-lactamase/transpeptidase-like protein</fullName>
    </submittedName>
</protein>
<keyword evidence="5" id="KW-1185">Reference proteome</keyword>
<reference evidence="4" key="1">
    <citation type="journal article" date="2020" name="Stud. Mycol.">
        <title>101 Dothideomycetes genomes: a test case for predicting lifestyles and emergence of pathogens.</title>
        <authorList>
            <person name="Haridas S."/>
            <person name="Albert R."/>
            <person name="Binder M."/>
            <person name="Bloem J."/>
            <person name="Labutti K."/>
            <person name="Salamov A."/>
            <person name="Andreopoulos B."/>
            <person name="Baker S."/>
            <person name="Barry K."/>
            <person name="Bills G."/>
            <person name="Bluhm B."/>
            <person name="Cannon C."/>
            <person name="Castanera R."/>
            <person name="Culley D."/>
            <person name="Daum C."/>
            <person name="Ezra D."/>
            <person name="Gonzalez J."/>
            <person name="Henrissat B."/>
            <person name="Kuo A."/>
            <person name="Liang C."/>
            <person name="Lipzen A."/>
            <person name="Lutzoni F."/>
            <person name="Magnuson J."/>
            <person name="Mondo S."/>
            <person name="Nolan M."/>
            <person name="Ohm R."/>
            <person name="Pangilinan J."/>
            <person name="Park H.-J."/>
            <person name="Ramirez L."/>
            <person name="Alfaro M."/>
            <person name="Sun H."/>
            <person name="Tritt A."/>
            <person name="Yoshinaga Y."/>
            <person name="Zwiers L.-H."/>
            <person name="Turgeon B."/>
            <person name="Goodwin S."/>
            <person name="Spatafora J."/>
            <person name="Crous P."/>
            <person name="Grigoriev I."/>
        </authorList>
    </citation>
    <scope>NUCLEOTIDE SEQUENCE</scope>
    <source>
        <strain evidence="4">CBS 690.94</strain>
    </source>
</reference>
<feature type="domain" description="Beta-lactamase-like ARB-00930-like C-terminal" evidence="3">
    <location>
        <begin position="413"/>
        <end position="549"/>
    </location>
</feature>
<gene>
    <name evidence="4" type="ORF">P171DRAFT_518442</name>
</gene>
<proteinExistence type="predicted"/>
<dbReference type="Proteomes" id="UP000799764">
    <property type="component" value="Unassembled WGS sequence"/>
</dbReference>
<dbReference type="InterPro" id="IPR001466">
    <property type="entry name" value="Beta-lactam-related"/>
</dbReference>
<evidence type="ECO:0000259" key="3">
    <source>
        <dbReference type="Pfam" id="PF26335"/>
    </source>
</evidence>
<dbReference type="InterPro" id="IPR012338">
    <property type="entry name" value="Beta-lactam/transpept-like"/>
</dbReference>
<sequence>MALKAFSSSLLFFSIAKPASTQDVPFSPCPLLGPRFPVPTKLATSPIFQSGLHNLTQVLDDYVTNLNGTFGPISSSTSFSITLFSTEETNSSQPFLYEYHHTAPGTLGTPKADANSVYEIGDLTTLFTTWLFLIEAGEHHWTDPVSRWVPELVDSAQNKGSGFAVDWDAVTLGDLAGHLGGIGWYAPSDNSSDIASLLGDLTYKNDTDVSPCASREGICDRTEFLAYFGSRDAIFTPGSTPIFSNAAFIILAYALESIAGQPYATLLERSILRPLNLTQTSYLPSTVEAPFNGLASTPHDLTTALTHLLRSTLLPHPTTRRWLKPTSHTSNLVNAVGRPWEIYSLSATPISPVIPVYQVRGNAGVSASHTGLVPDYGAGFVILATDATAGSPDLNAHADILASGIVPVLERTAIAQAAAAFAGTYVSASRENTTLVVALAGDGSPGLSVLKFLSGGRDVRAGYAALNGIAPDDLSFRLYPSDAGRRGVREVFRASFQDSAALGDAGTPTCETWRGVNRLQVGGRGLDEFVFGMEGGVAVDVVVPAFGAGRLERKRGV</sequence>
<dbReference type="InterPro" id="IPR051478">
    <property type="entry name" value="Beta-lactamase-like_AB/R"/>
</dbReference>
<name>A0A9P4UGX9_9PLEO</name>
<evidence type="ECO:0000313" key="5">
    <source>
        <dbReference type="Proteomes" id="UP000799764"/>
    </source>
</evidence>
<dbReference type="Gene3D" id="3.40.710.10">
    <property type="entry name" value="DD-peptidase/beta-lactamase superfamily"/>
    <property type="match status" value="1"/>
</dbReference>
<organism evidence="4 5">
    <name type="scientific">Karstenula rhodostoma CBS 690.94</name>
    <dbReference type="NCBI Taxonomy" id="1392251"/>
    <lineage>
        <taxon>Eukaryota</taxon>
        <taxon>Fungi</taxon>
        <taxon>Dikarya</taxon>
        <taxon>Ascomycota</taxon>
        <taxon>Pezizomycotina</taxon>
        <taxon>Dothideomycetes</taxon>
        <taxon>Pleosporomycetidae</taxon>
        <taxon>Pleosporales</taxon>
        <taxon>Massarineae</taxon>
        <taxon>Didymosphaeriaceae</taxon>
        <taxon>Karstenula</taxon>
    </lineage>
</organism>
<keyword evidence="1" id="KW-0732">Signal</keyword>
<dbReference type="Pfam" id="PF00144">
    <property type="entry name" value="Beta-lactamase"/>
    <property type="match status" value="1"/>
</dbReference>